<feature type="signal peptide" evidence="1">
    <location>
        <begin position="1"/>
        <end position="19"/>
    </location>
</feature>
<gene>
    <name evidence="2" type="ORF">Egran_02116</name>
</gene>
<protein>
    <submittedName>
        <fullName evidence="2">Uncharacterized protein</fullName>
    </submittedName>
</protein>
<dbReference type="InterPro" id="IPR006771">
    <property type="entry name" value="CetA-like"/>
</dbReference>
<dbReference type="EMBL" id="NPHW01003120">
    <property type="protein sequence ID" value="OXV10122.1"/>
    <property type="molecule type" value="Genomic_DNA"/>
</dbReference>
<reference evidence="2 3" key="1">
    <citation type="journal article" date="2015" name="Environ. Microbiol.">
        <title>Metagenome sequence of Elaphomyces granulatus from sporocarp tissue reveals Ascomycota ectomycorrhizal fingerprints of genome expansion and a Proteobacteria-rich microbiome.</title>
        <authorList>
            <person name="Quandt C.A."/>
            <person name="Kohler A."/>
            <person name="Hesse C.N."/>
            <person name="Sharpton T.J."/>
            <person name="Martin F."/>
            <person name="Spatafora J.W."/>
        </authorList>
    </citation>
    <scope>NUCLEOTIDE SEQUENCE [LARGE SCALE GENOMIC DNA]</scope>
    <source>
        <strain evidence="2 3">OSC145934</strain>
    </source>
</reference>
<accession>A0A232M1A1</accession>
<dbReference type="PANTHER" id="PTHR36195">
    <property type="entry name" value="DOMAIN PROTEIN, PUTATIVE (AFU_ORTHOLOGUE AFUA_5G01990)-RELATED-RELATED"/>
    <property type="match status" value="1"/>
</dbReference>
<name>A0A232M1A1_9EURO</name>
<dbReference type="Pfam" id="PF04681">
    <property type="entry name" value="Bys1"/>
    <property type="match status" value="1"/>
</dbReference>
<dbReference type="OrthoDB" id="5144514at2759"/>
<comment type="caution">
    <text evidence="2">The sequence shown here is derived from an EMBL/GenBank/DDBJ whole genome shotgun (WGS) entry which is preliminary data.</text>
</comment>
<evidence type="ECO:0000313" key="3">
    <source>
        <dbReference type="Proteomes" id="UP000243515"/>
    </source>
</evidence>
<keyword evidence="3" id="KW-1185">Reference proteome</keyword>
<dbReference type="Proteomes" id="UP000243515">
    <property type="component" value="Unassembled WGS sequence"/>
</dbReference>
<proteinExistence type="predicted"/>
<dbReference type="AlphaFoldDB" id="A0A232M1A1"/>
<evidence type="ECO:0000256" key="1">
    <source>
        <dbReference type="SAM" id="SignalP"/>
    </source>
</evidence>
<dbReference type="PANTHER" id="PTHR36195:SF6">
    <property type="entry name" value="SECRETED THAUMATIN-LIKE PROTEIN CALA"/>
    <property type="match status" value="1"/>
</dbReference>
<evidence type="ECO:0000313" key="2">
    <source>
        <dbReference type="EMBL" id="OXV10122.1"/>
    </source>
</evidence>
<organism evidence="2 3">
    <name type="scientific">Elaphomyces granulatus</name>
    <dbReference type="NCBI Taxonomy" id="519963"/>
    <lineage>
        <taxon>Eukaryota</taxon>
        <taxon>Fungi</taxon>
        <taxon>Dikarya</taxon>
        <taxon>Ascomycota</taxon>
        <taxon>Pezizomycotina</taxon>
        <taxon>Eurotiomycetes</taxon>
        <taxon>Eurotiomycetidae</taxon>
        <taxon>Eurotiales</taxon>
        <taxon>Elaphomycetaceae</taxon>
        <taxon>Elaphomyces</taxon>
    </lineage>
</organism>
<feature type="chain" id="PRO_5012082230" evidence="1">
    <location>
        <begin position="20"/>
        <end position="183"/>
    </location>
</feature>
<keyword evidence="1" id="KW-0732">Signal</keyword>
<sequence>MLFSKFLGLAAAFAGFVSALPTTLSTLSPRATTTNSTGSGSVTIVNHTPDVLYLWSVADAASNNMVTVPANGGTYVEGWRLNPDGGGISIKMAGDPNQSDVLQYEYTFVSPTIWWDLSCINMGKNSHFTQVGFEVVSDNTNCPSAICPAGETQCHDAYNIPTDDHATHGCDCGTHMTLNIGNS</sequence>